<dbReference type="Gene3D" id="3.90.550.10">
    <property type="entry name" value="Spore Coat Polysaccharide Biosynthesis Protein SpsA, Chain A"/>
    <property type="match status" value="1"/>
</dbReference>
<evidence type="ECO:0000313" key="3">
    <source>
        <dbReference type="Proteomes" id="UP000186110"/>
    </source>
</evidence>
<dbReference type="SUPFAM" id="SSF53448">
    <property type="entry name" value="Nucleotide-diphospho-sugar transferases"/>
    <property type="match status" value="1"/>
</dbReference>
<gene>
    <name evidence="2" type="ORF">RS694_02895</name>
</gene>
<sequence length="259" mass="29592">MFTIIIPTHNRPALLQRTLRSLIAQTYRNFTVIIVDDSAAYVPPYEELLLLKGQYVYIIRSGNEGPAESRNMGVSIARSKYVLFLDDDDTYAPNHLEVLARCIGDHSPALLFHDFQVCNETRTTSPPTQLSLEPISISGVTRDSVYIRNRIPNSCLVYRRDVIAHLQHESDMAIYEDWDFLLKCLQDHDLTYAPLDSVIIHKSVADTPENMRRGNSHNEKIMETMMHLYRKHKAPNMDTRLARQALIASAGTTLALEFF</sequence>
<dbReference type="KEGG" id="rsb:RS694_02895"/>
<accession>A0A1P8K6H4</accession>
<dbReference type="GO" id="GO:0016758">
    <property type="term" value="F:hexosyltransferase activity"/>
    <property type="evidence" value="ECO:0007669"/>
    <property type="project" value="UniProtKB-ARBA"/>
</dbReference>
<dbReference type="RefSeq" id="WP_029708086.1">
    <property type="nucleotide sequence ID" value="NZ_CP019239.1"/>
</dbReference>
<protein>
    <submittedName>
        <fullName evidence="2">Glycosyltransferase</fullName>
    </submittedName>
</protein>
<dbReference type="Pfam" id="PF00535">
    <property type="entry name" value="Glycos_transf_2"/>
    <property type="match status" value="1"/>
</dbReference>
<keyword evidence="2" id="KW-0808">Transferase</keyword>
<dbReference type="CDD" id="cd00761">
    <property type="entry name" value="Glyco_tranf_GTA_type"/>
    <property type="match status" value="1"/>
</dbReference>
<dbReference type="PANTHER" id="PTHR22916">
    <property type="entry name" value="GLYCOSYLTRANSFERASE"/>
    <property type="match status" value="1"/>
</dbReference>
<dbReference type="AlphaFoldDB" id="A0A1P8K6H4"/>
<organism evidence="2 3">
    <name type="scientific">Rhodoferax saidenbachensis</name>
    <dbReference type="NCBI Taxonomy" id="1484693"/>
    <lineage>
        <taxon>Bacteria</taxon>
        <taxon>Pseudomonadati</taxon>
        <taxon>Pseudomonadota</taxon>
        <taxon>Betaproteobacteria</taxon>
        <taxon>Burkholderiales</taxon>
        <taxon>Comamonadaceae</taxon>
        <taxon>Rhodoferax</taxon>
    </lineage>
</organism>
<feature type="domain" description="Glycosyltransferase 2-like" evidence="1">
    <location>
        <begin position="3"/>
        <end position="137"/>
    </location>
</feature>
<dbReference type="InterPro" id="IPR029044">
    <property type="entry name" value="Nucleotide-diphossugar_trans"/>
</dbReference>
<dbReference type="EMBL" id="CP019239">
    <property type="protein sequence ID" value="APW41604.1"/>
    <property type="molecule type" value="Genomic_DNA"/>
</dbReference>
<keyword evidence="3" id="KW-1185">Reference proteome</keyword>
<dbReference type="STRING" id="1484693.RS694_02895"/>
<proteinExistence type="predicted"/>
<evidence type="ECO:0000259" key="1">
    <source>
        <dbReference type="Pfam" id="PF00535"/>
    </source>
</evidence>
<evidence type="ECO:0000313" key="2">
    <source>
        <dbReference type="EMBL" id="APW41604.1"/>
    </source>
</evidence>
<reference evidence="2 3" key="1">
    <citation type="submission" date="2017-01" db="EMBL/GenBank/DDBJ databases">
        <authorList>
            <person name="Mah S.A."/>
            <person name="Swanson W.J."/>
            <person name="Moy G.W."/>
            <person name="Vacquier V.D."/>
        </authorList>
    </citation>
    <scope>NUCLEOTIDE SEQUENCE [LARGE SCALE GENOMIC DNA]</scope>
    <source>
        <strain evidence="2 3">DSM 22694</strain>
    </source>
</reference>
<dbReference type="PANTHER" id="PTHR22916:SF3">
    <property type="entry name" value="UDP-GLCNAC:BETAGAL BETA-1,3-N-ACETYLGLUCOSAMINYLTRANSFERASE-LIKE PROTEIN 1"/>
    <property type="match status" value="1"/>
</dbReference>
<name>A0A1P8K6H4_9BURK</name>
<dbReference type="InterPro" id="IPR001173">
    <property type="entry name" value="Glyco_trans_2-like"/>
</dbReference>
<dbReference type="Proteomes" id="UP000186110">
    <property type="component" value="Chromosome"/>
</dbReference>